<dbReference type="RefSeq" id="WP_072597156.1">
    <property type="nucleotide sequence ID" value="NZ_CP018221.1"/>
</dbReference>
<organism evidence="1 2">
    <name type="scientific">Tardibacter chloracetimidivorans</name>
    <dbReference type="NCBI Taxonomy" id="1921510"/>
    <lineage>
        <taxon>Bacteria</taxon>
        <taxon>Pseudomonadati</taxon>
        <taxon>Pseudomonadota</taxon>
        <taxon>Alphaproteobacteria</taxon>
        <taxon>Sphingomonadales</taxon>
        <taxon>Sphingomonadaceae</taxon>
        <taxon>Tardibacter</taxon>
    </lineage>
</organism>
<dbReference type="STRING" id="1921510.BSL82_09605"/>
<dbReference type="KEGG" id="sphj:BSL82_09605"/>
<sequence>MQNAMMIGTQTTPESLSPLTDALVRIMEASGDQETKRCAIKALSRMAKIEAVTIQHCVINGDRTINIDAQDATVDETFS</sequence>
<reference evidence="2" key="1">
    <citation type="submission" date="2016-11" db="EMBL/GenBank/DDBJ databases">
        <title>Complete Genome Sequence of alachlor-degrading Sphingomonas sp. strain JJ-A5.</title>
        <authorList>
            <person name="Lee H."/>
            <person name="Ka J.-O."/>
        </authorList>
    </citation>
    <scope>NUCLEOTIDE SEQUENCE [LARGE SCALE GENOMIC DNA]</scope>
    <source>
        <strain evidence="2">JJ-A5</strain>
    </source>
</reference>
<dbReference type="EMBL" id="CP018221">
    <property type="protein sequence ID" value="API59536.1"/>
    <property type="molecule type" value="Genomic_DNA"/>
</dbReference>
<protein>
    <submittedName>
        <fullName evidence="1">Uncharacterized protein</fullName>
    </submittedName>
</protein>
<dbReference type="Proteomes" id="UP000182063">
    <property type="component" value="Chromosome"/>
</dbReference>
<dbReference type="OrthoDB" id="9875319at2"/>
<evidence type="ECO:0000313" key="2">
    <source>
        <dbReference type="Proteomes" id="UP000182063"/>
    </source>
</evidence>
<evidence type="ECO:0000313" key="1">
    <source>
        <dbReference type="EMBL" id="API59536.1"/>
    </source>
</evidence>
<name>A0A1L3ZV57_9SPHN</name>
<proteinExistence type="predicted"/>
<gene>
    <name evidence="1" type="ORF">BSL82_09605</name>
</gene>
<keyword evidence="2" id="KW-1185">Reference proteome</keyword>
<dbReference type="AlphaFoldDB" id="A0A1L3ZV57"/>
<accession>A0A1L3ZV57</accession>